<dbReference type="Proteomes" id="UP000637819">
    <property type="component" value="Chromosome"/>
</dbReference>
<name>A0A8T8E6B0_9EURY</name>
<dbReference type="GeneID" id="62875272"/>
<keyword evidence="1" id="KW-0472">Membrane</keyword>
<accession>A0A8T8E6B0</accession>
<proteinExistence type="predicted"/>
<evidence type="ECO:0000313" key="3">
    <source>
        <dbReference type="Proteomes" id="UP000637819"/>
    </source>
</evidence>
<evidence type="ECO:0000256" key="1">
    <source>
        <dbReference type="SAM" id="Phobius"/>
    </source>
</evidence>
<protein>
    <submittedName>
        <fullName evidence="2">Uncharacterized protein</fullName>
    </submittedName>
</protein>
<keyword evidence="1" id="KW-0812">Transmembrane</keyword>
<keyword evidence="1" id="KW-1133">Transmembrane helix</keyword>
<sequence length="147" mass="15347">MLEGVSGALFVTGLVLLAVNGPLSQVRSLLIVDFVLNVLPIAVAAILYVRVASETSVVEIAVLVLWAYFALSVSGVIGYFAFGGQSTSYPGELAELTNHVLLFIGTIAVLGGLYMAAATQDKRPLLKWGLVAVVPLGQLVVYAVSAV</sequence>
<evidence type="ECO:0000313" key="2">
    <source>
        <dbReference type="EMBL" id="QRV16996.1"/>
    </source>
</evidence>
<gene>
    <name evidence="2" type="ORF">JMJ58_09070</name>
</gene>
<organism evidence="2 3">
    <name type="scientific">Haloterrigena salifodinae</name>
    <dbReference type="NCBI Taxonomy" id="2675099"/>
    <lineage>
        <taxon>Archaea</taxon>
        <taxon>Methanobacteriati</taxon>
        <taxon>Methanobacteriota</taxon>
        <taxon>Stenosarchaea group</taxon>
        <taxon>Halobacteria</taxon>
        <taxon>Halobacteriales</taxon>
        <taxon>Natrialbaceae</taxon>
        <taxon>Haloterrigena</taxon>
    </lineage>
</organism>
<feature type="transmembrane region" description="Helical" evidence="1">
    <location>
        <begin position="125"/>
        <end position="144"/>
    </location>
</feature>
<dbReference type="AlphaFoldDB" id="A0A8T8E6B0"/>
<feature type="transmembrane region" description="Helical" evidence="1">
    <location>
        <begin position="28"/>
        <end position="48"/>
    </location>
</feature>
<feature type="transmembrane region" description="Helical" evidence="1">
    <location>
        <begin position="100"/>
        <end position="118"/>
    </location>
</feature>
<feature type="transmembrane region" description="Helical" evidence="1">
    <location>
        <begin position="60"/>
        <end position="80"/>
    </location>
</feature>
<reference evidence="2 3" key="1">
    <citation type="submission" date="2021-01" db="EMBL/GenBank/DDBJ databases">
        <title>Genome Sequence and Methylation Pattern of Haloterrigena salifodinae BOL5-1, An Extremely Halophilic Archaeon from a Bolivian Salt Mine.</title>
        <authorList>
            <person name="DasSarma P."/>
            <person name="Anton B.P."/>
            <person name="DasSarma S.L."/>
            <person name="von Ehrenheim H.A.L."/>
            <person name="Martinez F.L."/>
            <person name="Guzman D."/>
            <person name="Roberts R.J."/>
            <person name="DasSarma S."/>
        </authorList>
    </citation>
    <scope>NUCLEOTIDE SEQUENCE [LARGE SCALE GENOMIC DNA]</scope>
    <source>
        <strain evidence="2 3">BOL5-1</strain>
    </source>
</reference>
<keyword evidence="3" id="KW-1185">Reference proteome</keyword>
<dbReference type="KEGG" id="hsal:JMJ58_09070"/>
<dbReference type="OrthoDB" id="198397at2157"/>
<dbReference type="EMBL" id="CP069188">
    <property type="protein sequence ID" value="QRV16996.1"/>
    <property type="molecule type" value="Genomic_DNA"/>
</dbReference>
<dbReference type="RefSeq" id="WP_204749117.1">
    <property type="nucleotide sequence ID" value="NZ_CP069188.1"/>
</dbReference>